<proteinExistence type="predicted"/>
<evidence type="ECO:0000256" key="6">
    <source>
        <dbReference type="SAM" id="Phobius"/>
    </source>
</evidence>
<feature type="transmembrane region" description="Helical" evidence="6">
    <location>
        <begin position="214"/>
        <end position="237"/>
    </location>
</feature>
<name>A0ABW0NUB7_9MICO</name>
<dbReference type="PANTHER" id="PTHR30482:SF10">
    <property type="entry name" value="HIGH-AFFINITY BRANCHED-CHAIN AMINO ACID TRANSPORT PROTEIN BRAE"/>
    <property type="match status" value="1"/>
</dbReference>
<evidence type="ECO:0000313" key="7">
    <source>
        <dbReference type="EMBL" id="MFC5502464.1"/>
    </source>
</evidence>
<dbReference type="Proteomes" id="UP001596039">
    <property type="component" value="Unassembled WGS sequence"/>
</dbReference>
<accession>A0ABW0NUB7</accession>
<organism evidence="7 8">
    <name type="scientific">Lysinimonas soli</name>
    <dbReference type="NCBI Taxonomy" id="1074233"/>
    <lineage>
        <taxon>Bacteria</taxon>
        <taxon>Bacillati</taxon>
        <taxon>Actinomycetota</taxon>
        <taxon>Actinomycetes</taxon>
        <taxon>Micrococcales</taxon>
        <taxon>Microbacteriaceae</taxon>
        <taxon>Lysinimonas</taxon>
    </lineage>
</organism>
<evidence type="ECO:0000256" key="2">
    <source>
        <dbReference type="ARBA" id="ARBA00022475"/>
    </source>
</evidence>
<dbReference type="InterPro" id="IPR001851">
    <property type="entry name" value="ABC_transp_permease"/>
</dbReference>
<reference evidence="8" key="1">
    <citation type="journal article" date="2019" name="Int. J. Syst. Evol. Microbiol.">
        <title>The Global Catalogue of Microorganisms (GCM) 10K type strain sequencing project: providing services to taxonomists for standard genome sequencing and annotation.</title>
        <authorList>
            <consortium name="The Broad Institute Genomics Platform"/>
            <consortium name="The Broad Institute Genome Sequencing Center for Infectious Disease"/>
            <person name="Wu L."/>
            <person name="Ma J."/>
        </authorList>
    </citation>
    <scope>NUCLEOTIDE SEQUENCE [LARGE SCALE GENOMIC DNA]</scope>
    <source>
        <strain evidence="8">CGMCC 4.6997</strain>
    </source>
</reference>
<dbReference type="InterPro" id="IPR043428">
    <property type="entry name" value="LivM-like"/>
</dbReference>
<evidence type="ECO:0000313" key="8">
    <source>
        <dbReference type="Proteomes" id="UP001596039"/>
    </source>
</evidence>
<feature type="transmembrane region" description="Helical" evidence="6">
    <location>
        <begin position="85"/>
        <end position="107"/>
    </location>
</feature>
<feature type="transmembrane region" description="Helical" evidence="6">
    <location>
        <begin position="287"/>
        <end position="307"/>
    </location>
</feature>
<dbReference type="PANTHER" id="PTHR30482">
    <property type="entry name" value="HIGH-AFFINITY BRANCHED-CHAIN AMINO ACID TRANSPORT SYSTEM PERMEASE"/>
    <property type="match status" value="1"/>
</dbReference>
<keyword evidence="8" id="KW-1185">Reference proteome</keyword>
<dbReference type="EMBL" id="JBHSMG010000002">
    <property type="protein sequence ID" value="MFC5502464.1"/>
    <property type="molecule type" value="Genomic_DNA"/>
</dbReference>
<dbReference type="Pfam" id="PF02653">
    <property type="entry name" value="BPD_transp_2"/>
    <property type="match status" value="1"/>
</dbReference>
<evidence type="ECO:0000256" key="5">
    <source>
        <dbReference type="ARBA" id="ARBA00023136"/>
    </source>
</evidence>
<feature type="transmembrane region" description="Helical" evidence="6">
    <location>
        <begin position="60"/>
        <end position="79"/>
    </location>
</feature>
<feature type="transmembrane region" description="Helical" evidence="6">
    <location>
        <begin position="7"/>
        <end position="27"/>
    </location>
</feature>
<feature type="transmembrane region" description="Helical" evidence="6">
    <location>
        <begin position="249"/>
        <end position="275"/>
    </location>
</feature>
<keyword evidence="4 6" id="KW-1133">Transmembrane helix</keyword>
<protein>
    <submittedName>
        <fullName evidence="7">Branched-chain amino acid ABC transporter permease</fullName>
    </submittedName>
</protein>
<feature type="transmembrane region" description="Helical" evidence="6">
    <location>
        <begin position="163"/>
        <end position="184"/>
    </location>
</feature>
<dbReference type="RefSeq" id="WP_386740158.1">
    <property type="nucleotide sequence ID" value="NZ_JBHSMG010000002.1"/>
</dbReference>
<feature type="transmembrane region" description="Helical" evidence="6">
    <location>
        <begin position="114"/>
        <end position="135"/>
    </location>
</feature>
<feature type="transmembrane region" description="Helical" evidence="6">
    <location>
        <begin position="33"/>
        <end position="53"/>
    </location>
</feature>
<evidence type="ECO:0000256" key="1">
    <source>
        <dbReference type="ARBA" id="ARBA00004651"/>
    </source>
</evidence>
<dbReference type="CDD" id="cd06581">
    <property type="entry name" value="TM_PBP1_LivM_like"/>
    <property type="match status" value="1"/>
</dbReference>
<sequence>MNRLVGVGRTVLPGLGVGVVAASLPYWLITQQYVLSVVMVAMIYAIAAQGWNIIGGYGGLLSFGHSVFFGIGAYTTALLTVRLGITPWIGMFIGAAVAAVVGAILTFPALRLRGVYFTLATFVLSLLVTDLAVHFREFTGGDQGLSLPFTRNNPLMFQFDSSLTLYFVLVAFLAGATLVVAFVARSRLGLFLRATRDDPDAALASGVNVTRTRLFGLMISAAITSIAGSLMLEYLRFIDPATGLGANTAFIIGLVALVGGRGTVLGPVIGAAVLIPAQQILSSTFAAAPAGLSGMAYAAIVVAIMIVDWRGLHHLISRLIGSVRRSLRHRPTGDLS</sequence>
<evidence type="ECO:0000256" key="4">
    <source>
        <dbReference type="ARBA" id="ARBA00022989"/>
    </source>
</evidence>
<keyword evidence="5 6" id="KW-0472">Membrane</keyword>
<evidence type="ECO:0000256" key="3">
    <source>
        <dbReference type="ARBA" id="ARBA00022692"/>
    </source>
</evidence>
<gene>
    <name evidence="7" type="ORF">ACFPJ4_09460</name>
</gene>
<comment type="caution">
    <text evidence="7">The sequence shown here is derived from an EMBL/GenBank/DDBJ whole genome shotgun (WGS) entry which is preliminary data.</text>
</comment>
<keyword evidence="3 6" id="KW-0812">Transmembrane</keyword>
<comment type="subcellular location">
    <subcellularLocation>
        <location evidence="1">Cell membrane</location>
        <topology evidence="1">Multi-pass membrane protein</topology>
    </subcellularLocation>
</comment>
<keyword evidence="2" id="KW-1003">Cell membrane</keyword>